<evidence type="ECO:0000256" key="1">
    <source>
        <dbReference type="SAM" id="Coils"/>
    </source>
</evidence>
<dbReference type="InterPro" id="IPR050995">
    <property type="entry name" value="WD-F-box_domain-protein"/>
</dbReference>
<dbReference type="PANTHER" id="PTHR14604:SF3">
    <property type="entry name" value="SPERM-ASSOCIATED ANTIGEN 16 PROTEIN"/>
    <property type="match status" value="1"/>
</dbReference>
<proteinExistence type="predicted"/>
<dbReference type="Proteomes" id="UP001497482">
    <property type="component" value="Chromosome 21"/>
</dbReference>
<accession>A0AAV2L8H6</accession>
<feature type="compositionally biased region" description="Acidic residues" evidence="2">
    <location>
        <begin position="1"/>
        <end position="20"/>
    </location>
</feature>
<feature type="region of interest" description="Disordered" evidence="2">
    <location>
        <begin position="197"/>
        <end position="217"/>
    </location>
</feature>
<evidence type="ECO:0000313" key="4">
    <source>
        <dbReference type="Proteomes" id="UP001497482"/>
    </source>
</evidence>
<dbReference type="EMBL" id="OZ035843">
    <property type="protein sequence ID" value="CAL1596846.1"/>
    <property type="molecule type" value="Genomic_DNA"/>
</dbReference>
<organism evidence="3 4">
    <name type="scientific">Knipowitschia caucasica</name>
    <name type="common">Caucasian dwarf goby</name>
    <name type="synonym">Pomatoschistus caucasicus</name>
    <dbReference type="NCBI Taxonomy" id="637954"/>
    <lineage>
        <taxon>Eukaryota</taxon>
        <taxon>Metazoa</taxon>
        <taxon>Chordata</taxon>
        <taxon>Craniata</taxon>
        <taxon>Vertebrata</taxon>
        <taxon>Euteleostomi</taxon>
        <taxon>Actinopterygii</taxon>
        <taxon>Neopterygii</taxon>
        <taxon>Teleostei</taxon>
        <taxon>Neoteleostei</taxon>
        <taxon>Acanthomorphata</taxon>
        <taxon>Gobiaria</taxon>
        <taxon>Gobiiformes</taxon>
        <taxon>Gobioidei</taxon>
        <taxon>Gobiidae</taxon>
        <taxon>Gobiinae</taxon>
        <taxon>Knipowitschia</taxon>
    </lineage>
</organism>
<keyword evidence="4" id="KW-1185">Reference proteome</keyword>
<sequence>MGDENTSEAELESIETEEGVCGEAERSSVQSVLGEVNAQSPSASSSDAASDTETMVNFVRSFLSQMGMTDTLDCLQAEWHDMAQHGQITSDAKQFDVTPYLHDHYLENELKSALNEREQYKQAITAAEEALVKIRKSRDFHWLRHNRLLQEKNKLLEDIRKLTAQCKEPHPKLKQMKENYQKLLRQIHAMDIASVQAKEMDVKSPQYPTSDESDESD</sequence>
<dbReference type="AlphaFoldDB" id="A0AAV2L8H6"/>
<feature type="coiled-coil region" evidence="1">
    <location>
        <begin position="110"/>
        <end position="193"/>
    </location>
</feature>
<gene>
    <name evidence="3" type="ORF">KC01_LOCUS25455</name>
</gene>
<feature type="region of interest" description="Disordered" evidence="2">
    <location>
        <begin position="1"/>
        <end position="51"/>
    </location>
</feature>
<reference evidence="3 4" key="1">
    <citation type="submission" date="2024-04" db="EMBL/GenBank/DDBJ databases">
        <authorList>
            <person name="Waldvogel A.-M."/>
            <person name="Schoenle A."/>
        </authorList>
    </citation>
    <scope>NUCLEOTIDE SEQUENCE [LARGE SCALE GENOMIC DNA]</scope>
</reference>
<dbReference type="PANTHER" id="PTHR14604">
    <property type="entry name" value="WD40 REPEAT PF20"/>
    <property type="match status" value="1"/>
</dbReference>
<keyword evidence="1" id="KW-0175">Coiled coil</keyword>
<name>A0AAV2L8H6_KNICA</name>
<evidence type="ECO:0000256" key="2">
    <source>
        <dbReference type="SAM" id="MobiDB-lite"/>
    </source>
</evidence>
<evidence type="ECO:0000313" key="3">
    <source>
        <dbReference type="EMBL" id="CAL1596846.1"/>
    </source>
</evidence>
<protein>
    <submittedName>
        <fullName evidence="3">Uncharacterized protein</fullName>
    </submittedName>
</protein>
<feature type="compositionally biased region" description="Low complexity" evidence="2">
    <location>
        <begin position="38"/>
        <end position="49"/>
    </location>
</feature>